<dbReference type="STRING" id="58919.A0A316ZGR9"/>
<protein>
    <recommendedName>
        <fullName evidence="1">Cx9C motif-containing protein 4, mitochondrial</fullName>
    </recommendedName>
</protein>
<dbReference type="SUPFAM" id="SSF47072">
    <property type="entry name" value="Cysteine alpha-hairpin motif"/>
    <property type="match status" value="1"/>
</dbReference>
<feature type="disulfide bond" evidence="2">
    <location>
        <begin position="13"/>
        <end position="23"/>
    </location>
</feature>
<evidence type="ECO:0000313" key="3">
    <source>
        <dbReference type="EMBL" id="PWO00249.1"/>
    </source>
</evidence>
<feature type="non-terminal residue" evidence="3">
    <location>
        <position position="66"/>
    </location>
</feature>
<dbReference type="GeneID" id="37267361"/>
<evidence type="ECO:0000256" key="1">
    <source>
        <dbReference type="ARBA" id="ARBA00019406"/>
    </source>
</evidence>
<evidence type="ECO:0000313" key="4">
    <source>
        <dbReference type="Proteomes" id="UP000245946"/>
    </source>
</evidence>
<gene>
    <name evidence="3" type="ORF">FA09DRAFT_281771</name>
</gene>
<accession>A0A316ZGR9</accession>
<dbReference type="Gene3D" id="1.10.287.1130">
    <property type="entry name" value="CytochromE C oxidase copper chaperone"/>
    <property type="match status" value="1"/>
</dbReference>
<dbReference type="OrthoDB" id="13601at2759"/>
<feature type="non-terminal residue" evidence="3">
    <location>
        <position position="1"/>
    </location>
</feature>
<reference evidence="3 4" key="1">
    <citation type="journal article" date="2018" name="Mol. Biol. Evol.">
        <title>Broad Genomic Sampling Reveals a Smut Pathogenic Ancestry of the Fungal Clade Ustilaginomycotina.</title>
        <authorList>
            <person name="Kijpornyongpan T."/>
            <person name="Mondo S.J."/>
            <person name="Barry K."/>
            <person name="Sandor L."/>
            <person name="Lee J."/>
            <person name="Lipzen A."/>
            <person name="Pangilinan J."/>
            <person name="LaButti K."/>
            <person name="Hainaut M."/>
            <person name="Henrissat B."/>
            <person name="Grigoriev I.V."/>
            <person name="Spatafora J.W."/>
            <person name="Aime M.C."/>
        </authorList>
    </citation>
    <scope>NUCLEOTIDE SEQUENCE [LARGE SCALE GENOMIC DNA]</scope>
    <source>
        <strain evidence="3 4">MCA 4186</strain>
    </source>
</reference>
<evidence type="ECO:0000256" key="2">
    <source>
        <dbReference type="PIRSR" id="PIRSR627179-50"/>
    </source>
</evidence>
<dbReference type="Pfam" id="PF08991">
    <property type="entry name" value="CMC4"/>
    <property type="match status" value="1"/>
</dbReference>
<proteinExistence type="predicted"/>
<dbReference type="AlphaFoldDB" id="A0A316ZGR9"/>
<feature type="disulfide bond" evidence="2">
    <location>
        <begin position="34"/>
        <end position="50"/>
    </location>
</feature>
<sequence>NACHAHACALQSCMQKTLNQDKCQHLVTELYRCCARFYVAKGPRAEADGCPLLPVVRRKLKAVGEE</sequence>
<feature type="disulfide bond" evidence="2">
    <location>
        <begin position="3"/>
        <end position="33"/>
    </location>
</feature>
<dbReference type="RefSeq" id="XP_025600527.1">
    <property type="nucleotide sequence ID" value="XM_025739815.1"/>
</dbReference>
<dbReference type="EMBL" id="KZ819286">
    <property type="protein sequence ID" value="PWO00249.1"/>
    <property type="molecule type" value="Genomic_DNA"/>
</dbReference>
<keyword evidence="2" id="KW-1015">Disulfide bond</keyword>
<dbReference type="InterPro" id="IPR027179">
    <property type="entry name" value="CMC4"/>
</dbReference>
<organism evidence="3 4">
    <name type="scientific">Tilletiopsis washingtonensis</name>
    <dbReference type="NCBI Taxonomy" id="58919"/>
    <lineage>
        <taxon>Eukaryota</taxon>
        <taxon>Fungi</taxon>
        <taxon>Dikarya</taxon>
        <taxon>Basidiomycota</taxon>
        <taxon>Ustilaginomycotina</taxon>
        <taxon>Exobasidiomycetes</taxon>
        <taxon>Entylomatales</taxon>
        <taxon>Entylomatales incertae sedis</taxon>
        <taxon>Tilletiopsis</taxon>
    </lineage>
</organism>
<name>A0A316ZGR9_9BASI</name>
<keyword evidence="4" id="KW-1185">Reference proteome</keyword>
<dbReference type="Proteomes" id="UP000245946">
    <property type="component" value="Unassembled WGS sequence"/>
</dbReference>
<dbReference type="PROSITE" id="PS51808">
    <property type="entry name" value="CHCH"/>
    <property type="match status" value="1"/>
</dbReference>
<dbReference type="InterPro" id="IPR009069">
    <property type="entry name" value="Cys_alpha_HP_mot_SF"/>
</dbReference>